<dbReference type="Proteomes" id="UP001433508">
    <property type="component" value="Unassembled WGS sequence"/>
</dbReference>
<comment type="caution">
    <text evidence="1">The sequence shown here is derived from an EMBL/GenBank/DDBJ whole genome shotgun (WGS) entry which is preliminary data.</text>
</comment>
<proteinExistence type="predicted"/>
<dbReference type="EMBL" id="MU971340">
    <property type="protein sequence ID" value="KAK9240322.1"/>
    <property type="molecule type" value="Genomic_DNA"/>
</dbReference>
<gene>
    <name evidence="1" type="ORF">V1525DRAFT_370631</name>
</gene>
<protein>
    <submittedName>
        <fullName evidence="1">Uncharacterized protein</fullName>
    </submittedName>
</protein>
<keyword evidence="2" id="KW-1185">Reference proteome</keyword>
<evidence type="ECO:0000313" key="2">
    <source>
        <dbReference type="Proteomes" id="UP001433508"/>
    </source>
</evidence>
<organism evidence="1 2">
    <name type="scientific">Lipomyces kononenkoae</name>
    <name type="common">Yeast</name>
    <dbReference type="NCBI Taxonomy" id="34357"/>
    <lineage>
        <taxon>Eukaryota</taxon>
        <taxon>Fungi</taxon>
        <taxon>Dikarya</taxon>
        <taxon>Ascomycota</taxon>
        <taxon>Saccharomycotina</taxon>
        <taxon>Lipomycetes</taxon>
        <taxon>Lipomycetales</taxon>
        <taxon>Lipomycetaceae</taxon>
        <taxon>Lipomyces</taxon>
    </lineage>
</organism>
<name>A0ACC3TBQ3_LIPKO</name>
<reference evidence="2" key="1">
    <citation type="journal article" date="2024" name="Front. Bioeng. Biotechnol.">
        <title>Genome-scale model development and genomic sequencing of the oleaginous clade Lipomyces.</title>
        <authorList>
            <person name="Czajka J.J."/>
            <person name="Han Y."/>
            <person name="Kim J."/>
            <person name="Mondo S.J."/>
            <person name="Hofstad B.A."/>
            <person name="Robles A."/>
            <person name="Haridas S."/>
            <person name="Riley R."/>
            <person name="LaButti K."/>
            <person name="Pangilinan J."/>
            <person name="Andreopoulos W."/>
            <person name="Lipzen A."/>
            <person name="Yan J."/>
            <person name="Wang M."/>
            <person name="Ng V."/>
            <person name="Grigoriev I.V."/>
            <person name="Spatafora J.W."/>
            <person name="Magnuson J.K."/>
            <person name="Baker S.E."/>
            <person name="Pomraning K.R."/>
        </authorList>
    </citation>
    <scope>NUCLEOTIDE SEQUENCE [LARGE SCALE GENOMIC DNA]</scope>
    <source>
        <strain evidence="2">CBS 7786</strain>
    </source>
</reference>
<accession>A0ACC3TBQ3</accession>
<sequence length="375" mass="41668">MNIIRVSTRRVLLPKFLEISYSQRVPPRFFKLLAERFRFRYTTYTGMSDPALDLLSKTFASAMLLNADPDQVVSAIQRNLPVLTPEQEAQQTEILALSEAFPSSASKLNAALAGKKFILGTDKPSISDLITYSRVRQTVVEMWSPEEYKSNANIILWADRVQKSDIFKSHKPDESTFISTAALGNNEKKAKKEKGPKPQPAKKEAAPITPALVDLRVGFIQKAVKHPDADSLYVSTIDMGDPTGPRTVCSGLVKHIPLEDMQQRHVIVVANLKPVTMRGIKSEAMVLCAANEEKVELTIPPPGSKAGDKVFFEGFDGTPEPQLNPKKKIFETLQPNFTTNEKLEVVFKTDEGERPLINREGKIVLAPSLVNAEVR</sequence>
<evidence type="ECO:0000313" key="1">
    <source>
        <dbReference type="EMBL" id="KAK9240322.1"/>
    </source>
</evidence>